<evidence type="ECO:0000313" key="1">
    <source>
        <dbReference type="EMBL" id="TPR12311.1"/>
    </source>
</evidence>
<name>A0ABY2YRV1_9LACO</name>
<dbReference type="EMBL" id="QUAM01000009">
    <property type="protein sequence ID" value="TPR12311.1"/>
    <property type="molecule type" value="Genomic_DNA"/>
</dbReference>
<gene>
    <name evidence="1" type="ORF">DY048_07900</name>
</gene>
<dbReference type="Proteomes" id="UP000767392">
    <property type="component" value="Unassembled WGS sequence"/>
</dbReference>
<proteinExistence type="predicted"/>
<dbReference type="InterPro" id="IPR040871">
    <property type="entry name" value="HopA1"/>
</dbReference>
<comment type="caution">
    <text evidence="1">The sequence shown here is derived from an EMBL/GenBank/DDBJ whole genome shotgun (WGS) entry which is preliminary data.</text>
</comment>
<sequence length="288" mass="33244">MSKYFSSYDLSKMIHVNDDTEEIIFNDNTYKNCLSKPVNDLSQWIYCNIHTFNSMLMENKDIGEDIKDRCSEIVKDDGVLVKPHIEEVFGKKYYCINGIRIGKAQNNKNKIKLPSKRPNLTPGFFMYIHSTEISKYRHYVGASSYTYAMKIWSLGIKQLLSLNVQFSAKILSNTGSYPRNDSVVFYSSDDHEIVESVLKKLIYHFKHPNDYNFFQSPYTEKIIGTLTKAEQPSDKDSINKSLGEHRSEITALAIKDSITTGMDFLTLLNQRFKNANVDLDNISKNKEY</sequence>
<accession>A0ABY2YRV1</accession>
<reference evidence="1 2" key="1">
    <citation type="submission" date="2018-08" db="EMBL/GenBank/DDBJ databases">
        <title>Comparative genomics of wild bee and flower associated Lactobacillus reveals potential adaptation to the bee host.</title>
        <authorList>
            <person name="Vuong H.Q."/>
            <person name="Mcfrederick Q.S."/>
        </authorList>
    </citation>
    <scope>NUCLEOTIDE SEQUENCE [LARGE SCALE GENOMIC DNA]</scope>
    <source>
        <strain evidence="1 2">HV_04</strain>
    </source>
</reference>
<dbReference type="Pfam" id="PF17914">
    <property type="entry name" value="HopA1"/>
    <property type="match status" value="1"/>
</dbReference>
<protein>
    <submittedName>
        <fullName evidence="1">Uncharacterized protein</fullName>
    </submittedName>
</protein>
<keyword evidence="2" id="KW-1185">Reference proteome</keyword>
<evidence type="ECO:0000313" key="2">
    <source>
        <dbReference type="Proteomes" id="UP000767392"/>
    </source>
</evidence>
<organism evidence="1 2">
    <name type="scientific">Apilactobacillus timberlakei</name>
    <dbReference type="NCBI Taxonomy" id="2008380"/>
    <lineage>
        <taxon>Bacteria</taxon>
        <taxon>Bacillati</taxon>
        <taxon>Bacillota</taxon>
        <taxon>Bacilli</taxon>
        <taxon>Lactobacillales</taxon>
        <taxon>Lactobacillaceae</taxon>
        <taxon>Apilactobacillus</taxon>
    </lineage>
</organism>
<dbReference type="RefSeq" id="WP_105988468.1">
    <property type="nucleotide sequence ID" value="NZ_POST01000008.1"/>
</dbReference>